<dbReference type="InterPro" id="IPR036236">
    <property type="entry name" value="Znf_C2H2_sf"/>
</dbReference>
<dbReference type="Pfam" id="PF00096">
    <property type="entry name" value="zf-C2H2"/>
    <property type="match status" value="1"/>
</dbReference>
<dbReference type="PANTHER" id="PTHR46179:SF13">
    <property type="entry name" value="C2H2-TYPE DOMAIN-CONTAINING PROTEIN"/>
    <property type="match status" value="1"/>
</dbReference>
<dbReference type="SUPFAM" id="SSF57667">
    <property type="entry name" value="beta-beta-alpha zinc fingers"/>
    <property type="match status" value="1"/>
</dbReference>
<dbReference type="InterPro" id="IPR051061">
    <property type="entry name" value="Zinc_finger_trans_reg"/>
</dbReference>
<keyword evidence="7" id="KW-0539">Nucleus</keyword>
<dbReference type="GO" id="GO:0005634">
    <property type="term" value="C:nucleus"/>
    <property type="evidence" value="ECO:0007669"/>
    <property type="project" value="UniProtKB-SubCell"/>
</dbReference>
<feature type="domain" description="C2H2-type" evidence="10">
    <location>
        <begin position="27"/>
        <end position="54"/>
    </location>
</feature>
<keyword evidence="6" id="KW-0804">Transcription</keyword>
<dbReference type="InterPro" id="IPR013087">
    <property type="entry name" value="Znf_C2H2_type"/>
</dbReference>
<evidence type="ECO:0000256" key="5">
    <source>
        <dbReference type="ARBA" id="ARBA00023015"/>
    </source>
</evidence>
<feature type="domain" description="C2H2-type" evidence="10">
    <location>
        <begin position="422"/>
        <end position="448"/>
    </location>
</feature>
<dbReference type="OrthoDB" id="3544009at2759"/>
<reference evidence="11 12" key="1">
    <citation type="submission" date="2016-05" db="EMBL/GenBank/DDBJ databases">
        <title>A degradative enzymes factory behind the ericoid mycorrhizal symbiosis.</title>
        <authorList>
            <consortium name="DOE Joint Genome Institute"/>
            <person name="Martino E."/>
            <person name="Morin E."/>
            <person name="Grelet G."/>
            <person name="Kuo A."/>
            <person name="Kohler A."/>
            <person name="Daghino S."/>
            <person name="Barry K."/>
            <person name="Choi C."/>
            <person name="Cichocki N."/>
            <person name="Clum A."/>
            <person name="Copeland A."/>
            <person name="Hainaut M."/>
            <person name="Haridas S."/>
            <person name="Labutti K."/>
            <person name="Lindquist E."/>
            <person name="Lipzen A."/>
            <person name="Khouja H.-R."/>
            <person name="Murat C."/>
            <person name="Ohm R."/>
            <person name="Olson A."/>
            <person name="Spatafora J."/>
            <person name="Veneault-Fourrey C."/>
            <person name="Henrissat B."/>
            <person name="Grigoriev I."/>
            <person name="Martin F."/>
            <person name="Perotto S."/>
        </authorList>
    </citation>
    <scope>NUCLEOTIDE SEQUENCE [LARGE SCALE GENOMIC DNA]</scope>
    <source>
        <strain evidence="11 12">UAMH 7357</strain>
    </source>
</reference>
<dbReference type="EMBL" id="KZ613466">
    <property type="protein sequence ID" value="PMD27133.1"/>
    <property type="molecule type" value="Genomic_DNA"/>
</dbReference>
<dbReference type="Gene3D" id="3.30.160.60">
    <property type="entry name" value="Classic Zinc Finger"/>
    <property type="match status" value="1"/>
</dbReference>
<evidence type="ECO:0000313" key="12">
    <source>
        <dbReference type="Proteomes" id="UP000235672"/>
    </source>
</evidence>
<evidence type="ECO:0000256" key="1">
    <source>
        <dbReference type="ARBA" id="ARBA00004123"/>
    </source>
</evidence>
<evidence type="ECO:0000256" key="8">
    <source>
        <dbReference type="PROSITE-ProRule" id="PRU00042"/>
    </source>
</evidence>
<evidence type="ECO:0000256" key="6">
    <source>
        <dbReference type="ARBA" id="ARBA00023163"/>
    </source>
</evidence>
<dbReference type="PROSITE" id="PS50157">
    <property type="entry name" value="ZINC_FINGER_C2H2_2"/>
    <property type="match status" value="2"/>
</dbReference>
<evidence type="ECO:0000256" key="2">
    <source>
        <dbReference type="ARBA" id="ARBA00022723"/>
    </source>
</evidence>
<gene>
    <name evidence="11" type="ORF">NA56DRAFT_653998</name>
</gene>
<dbReference type="SMART" id="SM00355">
    <property type="entry name" value="ZnF_C2H2"/>
    <property type="match status" value="3"/>
</dbReference>
<evidence type="ECO:0000256" key="3">
    <source>
        <dbReference type="ARBA" id="ARBA00022771"/>
    </source>
</evidence>
<evidence type="ECO:0000256" key="9">
    <source>
        <dbReference type="SAM" id="MobiDB-lite"/>
    </source>
</evidence>
<sequence>MSQTPIKEEPKDSQEMKRKRQKVAIKYPCPDCGKTFAAGRWTEHMKRVHFPDHVWECSKINEKTGEICSRLSFRKDNFATHLQGEHDCVEPEISLLKSSCKFKVVDLFHQKCGICDEILASRDESFENIKDHFKDISESLKPPADLGASQWKERCDSRHNIQRGVHYAVGLIEDPVPWPPVTLHQDLFTTDPWTIENDVTPVLGPEEWVLDTAETSFADLLEFSAPTTAQTYSYSSYSNSQPSNGTNNTSSYISPDHAPIRNSIYSTYLESAPSIAYTPSQPPRSFTAYRSSSVALQEPPIASFGPRASQVHATQNQSQWRASPNPMGDSDLTTAQEWNREEVYDVGPFSGSEVETTCSNHPAPSQFWSPWEMERSSAPPTRTTYRCHVAGCGYEPSGEERWKASNLKRHQRTQHGRPPSIHKCYYPGCGSRFTRSDNLRSHQRDKAHFQDIRFMAQDENSCSSTNKGYLHVYTAVVCIEIFI</sequence>
<feature type="region of interest" description="Disordered" evidence="9">
    <location>
        <begin position="232"/>
        <end position="254"/>
    </location>
</feature>
<evidence type="ECO:0000313" key="11">
    <source>
        <dbReference type="EMBL" id="PMD27133.1"/>
    </source>
</evidence>
<accession>A0A2J6QLG9</accession>
<keyword evidence="12" id="KW-1185">Reference proteome</keyword>
<keyword evidence="2" id="KW-0479">Metal-binding</keyword>
<keyword evidence="4" id="KW-0862">Zinc</keyword>
<evidence type="ECO:0000256" key="4">
    <source>
        <dbReference type="ARBA" id="ARBA00022833"/>
    </source>
</evidence>
<organism evidence="11 12">
    <name type="scientific">Hyaloscypha hepaticicola</name>
    <dbReference type="NCBI Taxonomy" id="2082293"/>
    <lineage>
        <taxon>Eukaryota</taxon>
        <taxon>Fungi</taxon>
        <taxon>Dikarya</taxon>
        <taxon>Ascomycota</taxon>
        <taxon>Pezizomycotina</taxon>
        <taxon>Leotiomycetes</taxon>
        <taxon>Helotiales</taxon>
        <taxon>Hyaloscyphaceae</taxon>
        <taxon>Hyaloscypha</taxon>
    </lineage>
</organism>
<evidence type="ECO:0000256" key="7">
    <source>
        <dbReference type="ARBA" id="ARBA00023242"/>
    </source>
</evidence>
<comment type="subcellular location">
    <subcellularLocation>
        <location evidence="1">Nucleus</location>
    </subcellularLocation>
</comment>
<dbReference type="STRING" id="1745343.A0A2J6QLG9"/>
<proteinExistence type="predicted"/>
<keyword evidence="3 8" id="KW-0863">Zinc-finger</keyword>
<feature type="compositionally biased region" description="Low complexity" evidence="9">
    <location>
        <begin position="232"/>
        <end position="244"/>
    </location>
</feature>
<evidence type="ECO:0000259" key="10">
    <source>
        <dbReference type="PROSITE" id="PS50157"/>
    </source>
</evidence>
<dbReference type="PROSITE" id="PS00028">
    <property type="entry name" value="ZINC_FINGER_C2H2_1"/>
    <property type="match status" value="1"/>
</dbReference>
<dbReference type="AlphaFoldDB" id="A0A2J6QLG9"/>
<name>A0A2J6QLG9_9HELO</name>
<dbReference type="PANTHER" id="PTHR46179">
    <property type="entry name" value="ZINC FINGER PROTEIN"/>
    <property type="match status" value="1"/>
</dbReference>
<protein>
    <recommendedName>
        <fullName evidence="10">C2H2-type domain-containing protein</fullName>
    </recommendedName>
</protein>
<dbReference type="GO" id="GO:0008270">
    <property type="term" value="F:zinc ion binding"/>
    <property type="evidence" value="ECO:0007669"/>
    <property type="project" value="UniProtKB-KW"/>
</dbReference>
<keyword evidence="5" id="KW-0805">Transcription regulation</keyword>
<dbReference type="GO" id="GO:0006357">
    <property type="term" value="P:regulation of transcription by RNA polymerase II"/>
    <property type="evidence" value="ECO:0007669"/>
    <property type="project" value="TreeGrafter"/>
</dbReference>
<dbReference type="Proteomes" id="UP000235672">
    <property type="component" value="Unassembled WGS sequence"/>
</dbReference>